<comment type="catalytic activity">
    <reaction evidence="5">
        <text>alpha-D-glucose = beta-D-glucose</text>
        <dbReference type="Rhea" id="RHEA:10264"/>
        <dbReference type="ChEBI" id="CHEBI:15903"/>
        <dbReference type="ChEBI" id="CHEBI:17925"/>
        <dbReference type="EC" id="5.1.3.3"/>
    </reaction>
</comment>
<gene>
    <name evidence="9" type="ORF">GCM10017161_16530</name>
</gene>
<comment type="caution">
    <text evidence="9">The sequence shown here is derived from an EMBL/GenBank/DDBJ whole genome shotgun (WGS) entry which is preliminary data.</text>
</comment>
<keyword evidence="3 5" id="KW-0413">Isomerase</keyword>
<dbReference type="AlphaFoldDB" id="A0A919BI38"/>
<dbReference type="EMBL" id="BNCK01000003">
    <property type="protein sequence ID" value="GHF89385.1"/>
    <property type="molecule type" value="Genomic_DNA"/>
</dbReference>
<dbReference type="Pfam" id="PF01263">
    <property type="entry name" value="Aldose_epim"/>
    <property type="match status" value="1"/>
</dbReference>
<feature type="active site" description="Proton donor" evidence="6">
    <location>
        <position position="163"/>
    </location>
</feature>
<dbReference type="SUPFAM" id="SSF74650">
    <property type="entry name" value="Galactose mutarotase-like"/>
    <property type="match status" value="1"/>
</dbReference>
<dbReference type="InterPro" id="IPR047215">
    <property type="entry name" value="Galactose_mutarotase-like"/>
</dbReference>
<dbReference type="InterPro" id="IPR011013">
    <property type="entry name" value="Gal_mutarotase_sf_dom"/>
</dbReference>
<evidence type="ECO:0000256" key="3">
    <source>
        <dbReference type="ARBA" id="ARBA00023235"/>
    </source>
</evidence>
<dbReference type="PANTHER" id="PTHR10091">
    <property type="entry name" value="ALDOSE-1-EPIMERASE"/>
    <property type="match status" value="1"/>
</dbReference>
<dbReference type="GO" id="GO:0006006">
    <property type="term" value="P:glucose metabolic process"/>
    <property type="evidence" value="ECO:0007669"/>
    <property type="project" value="TreeGrafter"/>
</dbReference>
<evidence type="ECO:0000256" key="4">
    <source>
        <dbReference type="ARBA" id="ARBA00023277"/>
    </source>
</evidence>
<protein>
    <recommendedName>
        <fullName evidence="5">Aldose 1-epimerase</fullName>
        <ecNumber evidence="5">5.1.3.3</ecNumber>
    </recommendedName>
</protein>
<comment type="pathway">
    <text evidence="1 5">Carbohydrate metabolism; hexose metabolism.</text>
</comment>
<dbReference type="PIRSF" id="PIRSF005096">
    <property type="entry name" value="GALM"/>
    <property type="match status" value="1"/>
</dbReference>
<dbReference type="InterPro" id="IPR008183">
    <property type="entry name" value="Aldose_1/G6P_1-epimerase"/>
</dbReference>
<dbReference type="Gene3D" id="2.70.98.10">
    <property type="match status" value="1"/>
</dbReference>
<proteinExistence type="inferred from homology"/>
<name>A0A919BI38_9GAMM</name>
<accession>A0A919BI38</accession>
<evidence type="ECO:0000256" key="5">
    <source>
        <dbReference type="PIRNR" id="PIRNR005096"/>
    </source>
</evidence>
<organism evidence="9 10">
    <name type="scientific">Thalassotalea marina</name>
    <dbReference type="NCBI Taxonomy" id="1673741"/>
    <lineage>
        <taxon>Bacteria</taxon>
        <taxon>Pseudomonadati</taxon>
        <taxon>Pseudomonadota</taxon>
        <taxon>Gammaproteobacteria</taxon>
        <taxon>Alteromonadales</taxon>
        <taxon>Colwelliaceae</taxon>
        <taxon>Thalassotalea</taxon>
    </lineage>
</organism>
<dbReference type="PANTHER" id="PTHR10091:SF0">
    <property type="entry name" value="GALACTOSE MUTAROTASE"/>
    <property type="match status" value="1"/>
</dbReference>
<dbReference type="InterPro" id="IPR014718">
    <property type="entry name" value="GH-type_carb-bd"/>
</dbReference>
<dbReference type="Proteomes" id="UP000623842">
    <property type="component" value="Unassembled WGS sequence"/>
</dbReference>
<keyword evidence="4 5" id="KW-0119">Carbohydrate metabolism</keyword>
<dbReference type="CDD" id="cd09019">
    <property type="entry name" value="galactose_mutarotase_like"/>
    <property type="match status" value="1"/>
</dbReference>
<evidence type="ECO:0000256" key="8">
    <source>
        <dbReference type="PIRSR" id="PIRSR005096-3"/>
    </source>
</evidence>
<feature type="active site" description="Proton acceptor" evidence="6">
    <location>
        <position position="279"/>
    </location>
</feature>
<evidence type="ECO:0000256" key="1">
    <source>
        <dbReference type="ARBA" id="ARBA00005028"/>
    </source>
</evidence>
<evidence type="ECO:0000256" key="2">
    <source>
        <dbReference type="ARBA" id="ARBA00006206"/>
    </source>
</evidence>
<evidence type="ECO:0000313" key="9">
    <source>
        <dbReference type="EMBL" id="GHF89385.1"/>
    </source>
</evidence>
<sequence>MTEVRTFLISNDIGDEVSITNYGARIMQWYTKVEDEERNIVLGYSSVADYQQDPFYHGAIVGPYANRIANASIKIGGQTVELAANEGAHHLHGGPNSISDTLWSLVEQQDNSITLSCVLDDNHNGYPGPIHFNVTYLLSNDSELQIHISANVSQKTILGPTSHPYFNLAGDEQPAEKHLLHINADQYTEVDEKLLPTGNILPVDETRFDFRKPRALSNDNRDNIDNNFVLNQRDDWQGVLISPDKKLQLHVSSNYPGLQVYTGHHLAGKFYPKQGICLEPQFYPDSPNQDAFPFEFTTPEQPFSARIHYRLVKPTLNTEVSEEAVNLADIESSPDSTASSSSHE</sequence>
<dbReference type="GO" id="GO:0004034">
    <property type="term" value="F:aldose 1-epimerase activity"/>
    <property type="evidence" value="ECO:0007669"/>
    <property type="project" value="UniProtKB-EC"/>
</dbReference>
<reference evidence="9" key="2">
    <citation type="submission" date="2020-09" db="EMBL/GenBank/DDBJ databases">
        <authorList>
            <person name="Sun Q."/>
            <person name="Kim S."/>
        </authorList>
    </citation>
    <scope>NUCLEOTIDE SEQUENCE</scope>
    <source>
        <strain evidence="9">KCTC 42731</strain>
    </source>
</reference>
<feature type="binding site" evidence="8">
    <location>
        <begin position="163"/>
        <end position="165"/>
    </location>
    <ligand>
        <name>beta-D-galactose</name>
        <dbReference type="ChEBI" id="CHEBI:27667"/>
    </ligand>
</feature>
<feature type="binding site" evidence="8">
    <location>
        <begin position="66"/>
        <end position="67"/>
    </location>
    <ligand>
        <name>beta-D-galactose</name>
        <dbReference type="ChEBI" id="CHEBI:27667"/>
    </ligand>
</feature>
<evidence type="ECO:0000256" key="7">
    <source>
        <dbReference type="PIRSR" id="PIRSR005096-2"/>
    </source>
</evidence>
<evidence type="ECO:0000313" key="10">
    <source>
        <dbReference type="Proteomes" id="UP000623842"/>
    </source>
</evidence>
<dbReference type="GO" id="GO:0030246">
    <property type="term" value="F:carbohydrate binding"/>
    <property type="evidence" value="ECO:0007669"/>
    <property type="project" value="InterPro"/>
</dbReference>
<dbReference type="EC" id="5.1.3.3" evidence="5"/>
<feature type="binding site" evidence="7">
    <location>
        <position position="225"/>
    </location>
    <ligand>
        <name>beta-D-galactose</name>
        <dbReference type="ChEBI" id="CHEBI:27667"/>
    </ligand>
</feature>
<evidence type="ECO:0000256" key="6">
    <source>
        <dbReference type="PIRSR" id="PIRSR005096-1"/>
    </source>
</evidence>
<reference evidence="9" key="1">
    <citation type="journal article" date="2014" name="Int. J. Syst. Evol. Microbiol.">
        <title>Complete genome sequence of Corynebacterium casei LMG S-19264T (=DSM 44701T), isolated from a smear-ripened cheese.</title>
        <authorList>
            <consortium name="US DOE Joint Genome Institute (JGI-PGF)"/>
            <person name="Walter F."/>
            <person name="Albersmeier A."/>
            <person name="Kalinowski J."/>
            <person name="Ruckert C."/>
        </authorList>
    </citation>
    <scope>NUCLEOTIDE SEQUENCE</scope>
    <source>
        <strain evidence="9">KCTC 42731</strain>
    </source>
</reference>
<comment type="similarity">
    <text evidence="2 5">Belongs to the aldose epimerase family.</text>
</comment>
<dbReference type="GO" id="GO:0033499">
    <property type="term" value="P:galactose catabolic process via UDP-galactose, Leloir pathway"/>
    <property type="evidence" value="ECO:0007669"/>
    <property type="project" value="TreeGrafter"/>
</dbReference>
<dbReference type="InterPro" id="IPR015443">
    <property type="entry name" value="Aldose_1-epimerase"/>
</dbReference>
<dbReference type="RefSeq" id="WP_189769123.1">
    <property type="nucleotide sequence ID" value="NZ_BNCK01000003.1"/>
</dbReference>
<keyword evidence="10" id="KW-1185">Reference proteome</keyword>